<feature type="compositionally biased region" description="Polar residues" evidence="1">
    <location>
        <begin position="143"/>
        <end position="154"/>
    </location>
</feature>
<organism evidence="2">
    <name type="scientific">Tanacetum cinerariifolium</name>
    <name type="common">Dalmatian daisy</name>
    <name type="synonym">Chrysanthemum cinerariifolium</name>
    <dbReference type="NCBI Taxonomy" id="118510"/>
    <lineage>
        <taxon>Eukaryota</taxon>
        <taxon>Viridiplantae</taxon>
        <taxon>Streptophyta</taxon>
        <taxon>Embryophyta</taxon>
        <taxon>Tracheophyta</taxon>
        <taxon>Spermatophyta</taxon>
        <taxon>Magnoliopsida</taxon>
        <taxon>eudicotyledons</taxon>
        <taxon>Gunneridae</taxon>
        <taxon>Pentapetalae</taxon>
        <taxon>asterids</taxon>
        <taxon>campanulids</taxon>
        <taxon>Asterales</taxon>
        <taxon>Asteraceae</taxon>
        <taxon>Asteroideae</taxon>
        <taxon>Anthemideae</taxon>
        <taxon>Anthemidinae</taxon>
        <taxon>Tanacetum</taxon>
    </lineage>
</organism>
<evidence type="ECO:0000256" key="1">
    <source>
        <dbReference type="SAM" id="MobiDB-lite"/>
    </source>
</evidence>
<gene>
    <name evidence="2" type="ORF">Tci_194135</name>
</gene>
<comment type="caution">
    <text evidence="2">The sequence shown here is derived from an EMBL/GenBank/DDBJ whole genome shotgun (WGS) entry which is preliminary data.</text>
</comment>
<reference evidence="2" key="1">
    <citation type="journal article" date="2019" name="Sci. Rep.">
        <title>Draft genome of Tanacetum cinerariifolium, the natural source of mosquito coil.</title>
        <authorList>
            <person name="Yamashiro T."/>
            <person name="Shiraishi A."/>
            <person name="Satake H."/>
            <person name="Nakayama K."/>
        </authorList>
    </citation>
    <scope>NUCLEOTIDE SEQUENCE</scope>
</reference>
<evidence type="ECO:0000313" key="2">
    <source>
        <dbReference type="EMBL" id="GEW22159.1"/>
    </source>
</evidence>
<proteinExistence type="predicted"/>
<protein>
    <recommendedName>
        <fullName evidence="3">Retrotransposon gag domain-containing protein</fullName>
    </recommendedName>
</protein>
<feature type="compositionally biased region" description="Basic and acidic residues" evidence="1">
    <location>
        <begin position="123"/>
        <end position="142"/>
    </location>
</feature>
<dbReference type="AlphaFoldDB" id="A0A699H0L6"/>
<name>A0A699H0L6_TANCI</name>
<dbReference type="EMBL" id="BKCJ010049706">
    <property type="protein sequence ID" value="GEW22159.1"/>
    <property type="molecule type" value="Genomic_DNA"/>
</dbReference>
<evidence type="ECO:0008006" key="3">
    <source>
        <dbReference type="Google" id="ProtNLM"/>
    </source>
</evidence>
<accession>A0A699H0L6</accession>
<sequence length="154" mass="18016">MVIEMLDLVNIPGMDTHQLRMKVFPLSLADDARQWQINKEEGKITAWKEFVEKFFCKFYPESYDGEEEMLDEGDNWGIDPLEFISRLNGSWNKRQMDDIILCSNGTATDTFFKPYMKTQGKNNTEKEDEQSRMKQKSNDENLKANNTLNAINDE</sequence>
<feature type="region of interest" description="Disordered" evidence="1">
    <location>
        <begin position="117"/>
        <end position="154"/>
    </location>
</feature>